<accession>A0A5C6AA67</accession>
<keyword evidence="3" id="KW-0238">DNA-binding</keyword>
<comment type="similarity">
    <text evidence="1">Belongs to the type-I restriction system S methylase family.</text>
</comment>
<sequence length="435" mass="47600">MSHRNGEVPYKHPWPEDQLGNVASVTVGGTPSTSVPEYWNGEVPWMSSGDVHLRRILDVPTRISDLGLRCSNATMVDPPAVAIGLAGQGKTRGTVAIVLCRLCTNQSVALIKGNPHTLDTNYLLYNLEYRYAELRSRSAGGGRAGLSKQLLEAVPVPLPSTTEQSKIADVLSTVDRAIEQTQALIAKQHRIKAGLMQDLLSRGIDAEGNLRSEETHEFKDSPLGRIPIEWDIAELGSLTESYDSITYGVLKPGPYVENGVPLLQIEDVIHGDIQIELLHRISPELDSQYKRTRLRGGEVVVSLVGTIGRIAHLPPSVCGFNLHRNLALVRPVAKHSSRFLYHFLRSEGGQKEFARNSLGSTQALFNLGSLRALCVPLPDPDEQERIAERSDALDAASAKTALARDKLIELKTAMMQDLLTGDKRVTPLLEPAEIT</sequence>
<dbReference type="InterPro" id="IPR044946">
    <property type="entry name" value="Restrct_endonuc_typeI_TRD_sf"/>
</dbReference>
<reference evidence="5 6" key="1">
    <citation type="submission" date="2019-02" db="EMBL/GenBank/DDBJ databases">
        <title>Deep-cultivation of Planctomycetes and their phenomic and genomic characterization uncovers novel biology.</title>
        <authorList>
            <person name="Wiegand S."/>
            <person name="Jogler M."/>
            <person name="Boedeker C."/>
            <person name="Pinto D."/>
            <person name="Vollmers J."/>
            <person name="Rivas-Marin E."/>
            <person name="Kohn T."/>
            <person name="Peeters S.H."/>
            <person name="Heuer A."/>
            <person name="Rast P."/>
            <person name="Oberbeckmann S."/>
            <person name="Bunk B."/>
            <person name="Jeske O."/>
            <person name="Meyerdierks A."/>
            <person name="Storesund J.E."/>
            <person name="Kallscheuer N."/>
            <person name="Luecker S."/>
            <person name="Lage O.M."/>
            <person name="Pohl T."/>
            <person name="Merkel B.J."/>
            <person name="Hornburger P."/>
            <person name="Mueller R.-W."/>
            <person name="Bruemmer F."/>
            <person name="Labrenz M."/>
            <person name="Spormann A.M."/>
            <person name="Op Den Camp H."/>
            <person name="Overmann J."/>
            <person name="Amann R."/>
            <person name="Jetten M.S.M."/>
            <person name="Mascher T."/>
            <person name="Medema M.H."/>
            <person name="Devos D.P."/>
            <person name="Kaster A.-K."/>
            <person name="Ovreas L."/>
            <person name="Rohde M."/>
            <person name="Galperin M.Y."/>
            <person name="Jogler C."/>
        </authorList>
    </citation>
    <scope>NUCLEOTIDE SEQUENCE [LARGE SCALE GENOMIC DNA]</scope>
    <source>
        <strain evidence="5 6">Pla108</strain>
    </source>
</reference>
<gene>
    <name evidence="5" type="ORF">Pla108_26900</name>
</gene>
<evidence type="ECO:0000256" key="3">
    <source>
        <dbReference type="ARBA" id="ARBA00023125"/>
    </source>
</evidence>
<protein>
    <submittedName>
        <fullName evidence="5">EcoKI restriction-modification system protein HsdS</fullName>
    </submittedName>
</protein>
<dbReference type="CDD" id="cd17294">
    <property type="entry name" value="RMtype1_S_MmaC7ORF19P_TRD1-CR1_like"/>
    <property type="match status" value="1"/>
</dbReference>
<dbReference type="EMBL" id="SJPR01000003">
    <property type="protein sequence ID" value="TWT96914.1"/>
    <property type="molecule type" value="Genomic_DNA"/>
</dbReference>
<dbReference type="AlphaFoldDB" id="A0A5C6AA67"/>
<dbReference type="RefSeq" id="WP_146445415.1">
    <property type="nucleotide sequence ID" value="NZ_SJPR01000003.1"/>
</dbReference>
<evidence type="ECO:0000256" key="1">
    <source>
        <dbReference type="ARBA" id="ARBA00010923"/>
    </source>
</evidence>
<dbReference type="GO" id="GO:0009307">
    <property type="term" value="P:DNA restriction-modification system"/>
    <property type="evidence" value="ECO:0007669"/>
    <property type="project" value="UniProtKB-KW"/>
</dbReference>
<dbReference type="SUPFAM" id="SSF116734">
    <property type="entry name" value="DNA methylase specificity domain"/>
    <property type="match status" value="2"/>
</dbReference>
<feature type="domain" description="Type I restriction modification DNA specificity" evidence="4">
    <location>
        <begin position="271"/>
        <end position="397"/>
    </location>
</feature>
<dbReference type="Pfam" id="PF01420">
    <property type="entry name" value="Methylase_S"/>
    <property type="match status" value="2"/>
</dbReference>
<dbReference type="GO" id="GO:0003677">
    <property type="term" value="F:DNA binding"/>
    <property type="evidence" value="ECO:0007669"/>
    <property type="project" value="UniProtKB-KW"/>
</dbReference>
<dbReference type="CDD" id="cd17256">
    <property type="entry name" value="RMtype1_S_EcoJA65PI-TRD1-CR1_like"/>
    <property type="match status" value="1"/>
</dbReference>
<dbReference type="Gene3D" id="3.90.220.20">
    <property type="entry name" value="DNA methylase specificity domains"/>
    <property type="match status" value="2"/>
</dbReference>
<dbReference type="InterPro" id="IPR052021">
    <property type="entry name" value="Type-I_RS_S_subunit"/>
</dbReference>
<name>A0A5C6AA67_9BACT</name>
<keyword evidence="2" id="KW-0680">Restriction system</keyword>
<evidence type="ECO:0000313" key="6">
    <source>
        <dbReference type="Proteomes" id="UP000317421"/>
    </source>
</evidence>
<dbReference type="PANTHER" id="PTHR30408">
    <property type="entry name" value="TYPE-1 RESTRICTION ENZYME ECOKI SPECIFICITY PROTEIN"/>
    <property type="match status" value="1"/>
</dbReference>
<dbReference type="Proteomes" id="UP000317421">
    <property type="component" value="Unassembled WGS sequence"/>
</dbReference>
<dbReference type="OrthoDB" id="9811611at2"/>
<dbReference type="Gene3D" id="1.10.287.1120">
    <property type="entry name" value="Bipartite methylase S protein"/>
    <property type="match status" value="1"/>
</dbReference>
<feature type="domain" description="Type I restriction modification DNA specificity" evidence="4">
    <location>
        <begin position="14"/>
        <end position="183"/>
    </location>
</feature>
<keyword evidence="6" id="KW-1185">Reference proteome</keyword>
<organism evidence="5 6">
    <name type="scientific">Botrimarina colliarenosi</name>
    <dbReference type="NCBI Taxonomy" id="2528001"/>
    <lineage>
        <taxon>Bacteria</taxon>
        <taxon>Pseudomonadati</taxon>
        <taxon>Planctomycetota</taxon>
        <taxon>Planctomycetia</taxon>
        <taxon>Pirellulales</taxon>
        <taxon>Lacipirellulaceae</taxon>
        <taxon>Botrimarina</taxon>
    </lineage>
</organism>
<evidence type="ECO:0000259" key="4">
    <source>
        <dbReference type="Pfam" id="PF01420"/>
    </source>
</evidence>
<dbReference type="PANTHER" id="PTHR30408:SF12">
    <property type="entry name" value="TYPE I RESTRICTION ENZYME MJAVIII SPECIFICITY SUBUNIT"/>
    <property type="match status" value="1"/>
</dbReference>
<dbReference type="InterPro" id="IPR000055">
    <property type="entry name" value="Restrct_endonuc_typeI_TRD"/>
</dbReference>
<evidence type="ECO:0000256" key="2">
    <source>
        <dbReference type="ARBA" id="ARBA00022747"/>
    </source>
</evidence>
<proteinExistence type="inferred from homology"/>
<comment type="caution">
    <text evidence="5">The sequence shown here is derived from an EMBL/GenBank/DDBJ whole genome shotgun (WGS) entry which is preliminary data.</text>
</comment>
<evidence type="ECO:0000313" key="5">
    <source>
        <dbReference type="EMBL" id="TWT96914.1"/>
    </source>
</evidence>